<name>A0A4S2M5X6_OPIFE</name>
<keyword evidence="1" id="KW-0812">Transmembrane</keyword>
<proteinExistence type="predicted"/>
<feature type="signal peptide" evidence="2">
    <location>
        <begin position="1"/>
        <end position="23"/>
    </location>
</feature>
<sequence length="261" mass="29321">MISNKLVVAFSLCIFWFSKPCDSDHTSEIRPEIGSACKGPQCTIPFPKFCASARVQCVQTLPMLEKFRCITVAVLDCKCPPPRKSYYGGSLPCLYRTQHIEQLYTYQYAVELGKDLGTVLDPRDVLRAVNIKLLGRSPTFTSCNCDKIYSWCAWESWSEWSLVCNGTGYKHRRRTRGCCPTSGDDWTNSHLCHAYRSGDPNDNRTEVEKLPTADCPNRSKLLDSYRGQVHGSKDYALLAISVVLLLAIVVTVALIMKMVSL</sequence>
<dbReference type="Proteomes" id="UP000308267">
    <property type="component" value="Unassembled WGS sequence"/>
</dbReference>
<keyword evidence="4" id="KW-1185">Reference proteome</keyword>
<gene>
    <name evidence="3" type="ORF">CRM22_002480</name>
</gene>
<evidence type="ECO:0000313" key="4">
    <source>
        <dbReference type="Proteomes" id="UP000308267"/>
    </source>
</evidence>
<feature type="chain" id="PRO_5020182909" evidence="2">
    <location>
        <begin position="24"/>
        <end position="261"/>
    </location>
</feature>
<evidence type="ECO:0000256" key="1">
    <source>
        <dbReference type="SAM" id="Phobius"/>
    </source>
</evidence>
<dbReference type="EMBL" id="SJOL01004338">
    <property type="protein sequence ID" value="TGZ71782.1"/>
    <property type="molecule type" value="Genomic_DNA"/>
</dbReference>
<dbReference type="OrthoDB" id="10290889at2759"/>
<organism evidence="3 4">
    <name type="scientific">Opisthorchis felineus</name>
    <dbReference type="NCBI Taxonomy" id="147828"/>
    <lineage>
        <taxon>Eukaryota</taxon>
        <taxon>Metazoa</taxon>
        <taxon>Spiralia</taxon>
        <taxon>Lophotrochozoa</taxon>
        <taxon>Platyhelminthes</taxon>
        <taxon>Trematoda</taxon>
        <taxon>Digenea</taxon>
        <taxon>Opisthorchiida</taxon>
        <taxon>Opisthorchiata</taxon>
        <taxon>Opisthorchiidae</taxon>
        <taxon>Opisthorchis</taxon>
    </lineage>
</organism>
<keyword evidence="1" id="KW-1133">Transmembrane helix</keyword>
<evidence type="ECO:0000313" key="3">
    <source>
        <dbReference type="EMBL" id="TGZ71782.1"/>
    </source>
</evidence>
<accession>A0A4S2M5X6</accession>
<comment type="caution">
    <text evidence="3">The sequence shown here is derived from an EMBL/GenBank/DDBJ whole genome shotgun (WGS) entry which is preliminary data.</text>
</comment>
<feature type="transmembrane region" description="Helical" evidence="1">
    <location>
        <begin position="235"/>
        <end position="256"/>
    </location>
</feature>
<keyword evidence="2" id="KW-0732">Signal</keyword>
<protein>
    <submittedName>
        <fullName evidence="3">Uncharacterized protein</fullName>
    </submittedName>
</protein>
<keyword evidence="1" id="KW-0472">Membrane</keyword>
<reference evidence="3 4" key="1">
    <citation type="journal article" date="2019" name="BMC Genomics">
        <title>New insights from Opisthorchis felineus genome: update on genomics of the epidemiologically important liver flukes.</title>
        <authorList>
            <person name="Ershov N.I."/>
            <person name="Mordvinov V.A."/>
            <person name="Prokhortchouk E.B."/>
            <person name="Pakharukova M.Y."/>
            <person name="Gunbin K.V."/>
            <person name="Ustyantsev K."/>
            <person name="Genaev M.A."/>
            <person name="Blinov A.G."/>
            <person name="Mazur A."/>
            <person name="Boulygina E."/>
            <person name="Tsygankova S."/>
            <person name="Khrameeva E."/>
            <person name="Chekanov N."/>
            <person name="Fan G."/>
            <person name="Xiao A."/>
            <person name="Zhang H."/>
            <person name="Xu X."/>
            <person name="Yang H."/>
            <person name="Solovyev V."/>
            <person name="Lee S.M."/>
            <person name="Liu X."/>
            <person name="Afonnikov D.A."/>
            <person name="Skryabin K.G."/>
        </authorList>
    </citation>
    <scope>NUCLEOTIDE SEQUENCE [LARGE SCALE GENOMIC DNA]</scope>
    <source>
        <strain evidence="3">AK-0245</strain>
        <tissue evidence="3">Whole organism</tissue>
    </source>
</reference>
<dbReference type="AlphaFoldDB" id="A0A4S2M5X6"/>
<evidence type="ECO:0000256" key="2">
    <source>
        <dbReference type="SAM" id="SignalP"/>
    </source>
</evidence>